<evidence type="ECO:0000313" key="2">
    <source>
        <dbReference type="EMBL" id="KAG2226945.1"/>
    </source>
</evidence>
<dbReference type="AlphaFoldDB" id="A0A8H7SCD9"/>
<accession>A0A8H7SCD9</accession>
<keyword evidence="3" id="KW-1185">Reference proteome</keyword>
<dbReference type="EMBL" id="JAEPRB010000012">
    <property type="protein sequence ID" value="KAG2226945.1"/>
    <property type="molecule type" value="Genomic_DNA"/>
</dbReference>
<feature type="region of interest" description="Disordered" evidence="1">
    <location>
        <begin position="1"/>
        <end position="22"/>
    </location>
</feature>
<comment type="caution">
    <text evidence="2">The sequence shown here is derived from an EMBL/GenBank/DDBJ whole genome shotgun (WGS) entry which is preliminary data.</text>
</comment>
<gene>
    <name evidence="2" type="ORF">INT45_010224</name>
</gene>
<organism evidence="2 3">
    <name type="scientific">Circinella minor</name>
    <dbReference type="NCBI Taxonomy" id="1195481"/>
    <lineage>
        <taxon>Eukaryota</taxon>
        <taxon>Fungi</taxon>
        <taxon>Fungi incertae sedis</taxon>
        <taxon>Mucoromycota</taxon>
        <taxon>Mucoromycotina</taxon>
        <taxon>Mucoromycetes</taxon>
        <taxon>Mucorales</taxon>
        <taxon>Lichtheimiaceae</taxon>
        <taxon>Circinella</taxon>
    </lineage>
</organism>
<dbReference type="Proteomes" id="UP000646827">
    <property type="component" value="Unassembled WGS sequence"/>
</dbReference>
<proteinExistence type="predicted"/>
<sequence length="145" mass="16346">MVRRSMPSGSMDRCWLPSGSSRDSKNNNLCSYIHIEDVMDLALGAETTHQHSPSILAEEHDFSTSHREQLPFQLTPEYLHTSGVSTMDLDAIRSRGPRPWRIHQVAAIIILSNDTIFLSCQGGVSSRPDFNIDIEVPKTRYEAYT</sequence>
<name>A0A8H7SCD9_9FUNG</name>
<evidence type="ECO:0000256" key="1">
    <source>
        <dbReference type="SAM" id="MobiDB-lite"/>
    </source>
</evidence>
<protein>
    <submittedName>
        <fullName evidence="2">Uncharacterized protein</fullName>
    </submittedName>
</protein>
<evidence type="ECO:0000313" key="3">
    <source>
        <dbReference type="Proteomes" id="UP000646827"/>
    </source>
</evidence>
<reference evidence="2 3" key="1">
    <citation type="submission" date="2020-12" db="EMBL/GenBank/DDBJ databases">
        <title>Metabolic potential, ecology and presence of endohyphal bacteria is reflected in genomic diversity of Mucoromycotina.</title>
        <authorList>
            <person name="Muszewska A."/>
            <person name="Okrasinska A."/>
            <person name="Steczkiewicz K."/>
            <person name="Drgas O."/>
            <person name="Orlowska M."/>
            <person name="Perlinska-Lenart U."/>
            <person name="Aleksandrzak-Piekarczyk T."/>
            <person name="Szatraj K."/>
            <person name="Zielenkiewicz U."/>
            <person name="Pilsyk S."/>
            <person name="Malc E."/>
            <person name="Mieczkowski P."/>
            <person name="Kruszewska J.S."/>
            <person name="Biernat P."/>
            <person name="Pawlowska J."/>
        </authorList>
    </citation>
    <scope>NUCLEOTIDE SEQUENCE [LARGE SCALE GENOMIC DNA]</scope>
    <source>
        <strain evidence="2 3">CBS 142.35</strain>
    </source>
</reference>